<dbReference type="AlphaFoldDB" id="A0A2B7WEQ9"/>
<dbReference type="Proteomes" id="UP000223968">
    <property type="component" value="Unassembled WGS sequence"/>
</dbReference>
<keyword evidence="2" id="KW-1185">Reference proteome</keyword>
<dbReference type="EMBL" id="PDNB01000236">
    <property type="protein sequence ID" value="PGG97923.1"/>
    <property type="molecule type" value="Genomic_DNA"/>
</dbReference>
<gene>
    <name evidence="1" type="ORF">AJ79_09036</name>
</gene>
<sequence length="163" mass="18306">MQYQNPKQDNRVEAVRNPVLVRRADKQTQHGQTKDERAMDGWMVEKTTGSKVTMMIMTALGRNDSQCSNDGEQRVEPPPVWRLGVLPFRGAAGPTTHTALARNAHAPSLSTETAIINFIIAQDYQVRSMSIIRVAHGGLVAELSISRSFQSLLYLSKRREMER</sequence>
<evidence type="ECO:0000313" key="2">
    <source>
        <dbReference type="Proteomes" id="UP000223968"/>
    </source>
</evidence>
<reference evidence="1 2" key="1">
    <citation type="submission" date="2017-10" db="EMBL/GenBank/DDBJ databases">
        <title>Comparative genomics in systemic dimorphic fungi from Ajellomycetaceae.</title>
        <authorList>
            <person name="Munoz J.F."/>
            <person name="Mcewen J.G."/>
            <person name="Clay O.K."/>
            <person name="Cuomo C.A."/>
        </authorList>
    </citation>
    <scope>NUCLEOTIDE SEQUENCE [LARGE SCALE GENOMIC DNA]</scope>
    <source>
        <strain evidence="1 2">UAMH5409</strain>
    </source>
</reference>
<evidence type="ECO:0000313" key="1">
    <source>
        <dbReference type="EMBL" id="PGG97923.1"/>
    </source>
</evidence>
<proteinExistence type="predicted"/>
<name>A0A2B7WEQ9_9EURO</name>
<accession>A0A2B7WEQ9</accession>
<protein>
    <submittedName>
        <fullName evidence="1">Uncharacterized protein</fullName>
    </submittedName>
</protein>
<comment type="caution">
    <text evidence="1">The sequence shown here is derived from an EMBL/GenBank/DDBJ whole genome shotgun (WGS) entry which is preliminary data.</text>
</comment>
<organism evidence="1 2">
    <name type="scientific">Helicocarpus griseus UAMH5409</name>
    <dbReference type="NCBI Taxonomy" id="1447875"/>
    <lineage>
        <taxon>Eukaryota</taxon>
        <taxon>Fungi</taxon>
        <taxon>Dikarya</taxon>
        <taxon>Ascomycota</taxon>
        <taxon>Pezizomycotina</taxon>
        <taxon>Eurotiomycetes</taxon>
        <taxon>Eurotiomycetidae</taxon>
        <taxon>Onygenales</taxon>
        <taxon>Ajellomycetaceae</taxon>
        <taxon>Helicocarpus</taxon>
    </lineage>
</organism>